<feature type="region of interest" description="Disordered" evidence="11">
    <location>
        <begin position="736"/>
        <end position="794"/>
    </location>
</feature>
<evidence type="ECO:0000256" key="7">
    <source>
        <dbReference type="ARBA" id="ARBA00023121"/>
    </source>
</evidence>
<evidence type="ECO:0000256" key="11">
    <source>
        <dbReference type="SAM" id="MobiDB-lite"/>
    </source>
</evidence>
<dbReference type="EMBL" id="JAJSOF020000025">
    <property type="protein sequence ID" value="KAJ4435145.1"/>
    <property type="molecule type" value="Genomic_DNA"/>
</dbReference>
<gene>
    <name evidence="13" type="ORF">ANN_23721</name>
</gene>
<dbReference type="InterPro" id="IPR012337">
    <property type="entry name" value="RNaseH-like_sf"/>
</dbReference>
<sequence length="818" mass="92318">MFSKWRSNLAYDKGYDYHHPKQKEGSDNSMISVKEPSLSETRSIALDKPTLSKSDYIGTPYQYIGRSPDPNLKTKDMDTRKEMHSLHGKSNSRYRKTNFATNRKTNSLTPISSRHQSKPTPCNLVSLPMPRVEKLEDLERLARSYSMHSNNDDLSQDVLGESLKKKRQLETVNTQHRGGQNCEDKSTPPYADANTYHDSAHCLRFSELWYSVYNLEKPVVVHNVYLQLFEKQNLPDGTTNWEDLTQGSLVRIGKFCREVIDKFPRVSFVFSPYEDESNENFNLDYKTMKLMTPQPVPRDKEDMFPQVQEEILKSEVNTEILKQLSLETINIRYPPQNWLHLYTDGSLISREQGASAGVTCCLFSLYISLGYGTTSFDGEIIAISENLRNLLCHISKFKNAVILSDSKTAILSIVSKHTSSTQTAEITKMLSQLISLNKRIVFQWIPSHCGILGNENEDALAKKGITATYRPVTKSTYYSVKKGGPNEFLVVTDDLISTSGNECDKAGVGYEAFVKQPDRCNKKRGTCLQNQPITLWRRDIVARMERKKGKHFLENYGTIPRDPIKINLETKEEYLGLEYYDMYTSTIDIEINADLNAIIDAGPLAELLLSSTPTALEHSRPRGSFPFPSPLSTFLFLVLTCYGTKIVLQWLKEGKLVINKISQLGPMDPSTNSSCGPPDILGVSVGEVVVIEAPRWAPFEGGGLLWTHVGRHLRVGASRRCVRFTQGSRDVKGFTPKSKHSMRYPNIPSAMRPVSHSEDLPVPIAPDKYTLDSEEDTSDARCGQDPDFQPSPSMTCVHHERSCTGLKTLSNRCRIPGF</sequence>
<organism evidence="13 14">
    <name type="scientific">Periplaneta americana</name>
    <name type="common">American cockroach</name>
    <name type="synonym">Blatta americana</name>
    <dbReference type="NCBI Taxonomy" id="6978"/>
    <lineage>
        <taxon>Eukaryota</taxon>
        <taxon>Metazoa</taxon>
        <taxon>Ecdysozoa</taxon>
        <taxon>Arthropoda</taxon>
        <taxon>Hexapoda</taxon>
        <taxon>Insecta</taxon>
        <taxon>Pterygota</taxon>
        <taxon>Neoptera</taxon>
        <taxon>Polyneoptera</taxon>
        <taxon>Dictyoptera</taxon>
        <taxon>Blattodea</taxon>
        <taxon>Blattoidea</taxon>
        <taxon>Blattidae</taxon>
        <taxon>Blattinae</taxon>
        <taxon>Periplaneta</taxon>
    </lineage>
</organism>
<protein>
    <recommendedName>
        <fullName evidence="12">RNase H type-1 domain-containing protein</fullName>
    </recommendedName>
</protein>
<dbReference type="Pfam" id="PF10699">
    <property type="entry name" value="HAP2-GCS1"/>
    <property type="match status" value="1"/>
</dbReference>
<dbReference type="SUPFAM" id="SSF53098">
    <property type="entry name" value="Ribonuclease H-like"/>
    <property type="match status" value="1"/>
</dbReference>
<dbReference type="PANTHER" id="PTHR31764:SF0">
    <property type="entry name" value="GENERATIVE CELL SPECIFIC-1_HAP2 DOMAIN-CONTAINING PROTEIN"/>
    <property type="match status" value="1"/>
</dbReference>
<feature type="compositionally biased region" description="Polar residues" evidence="11">
    <location>
        <begin position="105"/>
        <end position="120"/>
    </location>
</feature>
<dbReference type="Proteomes" id="UP001148838">
    <property type="component" value="Unassembled WGS sequence"/>
</dbReference>
<evidence type="ECO:0000256" key="2">
    <source>
        <dbReference type="ARBA" id="ARBA00010929"/>
    </source>
</evidence>
<evidence type="ECO:0000256" key="5">
    <source>
        <dbReference type="ARBA" id="ARBA00022729"/>
    </source>
</evidence>
<name>A0ABQ8SLW2_PERAM</name>
<evidence type="ECO:0000256" key="3">
    <source>
        <dbReference type="ARBA" id="ARBA00022475"/>
    </source>
</evidence>
<dbReference type="InterPro" id="IPR002156">
    <property type="entry name" value="RNaseH_domain"/>
</dbReference>
<keyword evidence="14" id="KW-1185">Reference proteome</keyword>
<evidence type="ECO:0000256" key="6">
    <source>
        <dbReference type="ARBA" id="ARBA00022989"/>
    </source>
</evidence>
<accession>A0ABQ8SLW2</accession>
<evidence type="ECO:0000256" key="8">
    <source>
        <dbReference type="ARBA" id="ARBA00023136"/>
    </source>
</evidence>
<keyword evidence="7" id="KW-0446">Lipid-binding</keyword>
<feature type="domain" description="RNase H type-1" evidence="12">
    <location>
        <begin position="335"/>
        <end position="466"/>
    </location>
</feature>
<comment type="caution">
    <text evidence="13">The sequence shown here is derived from an EMBL/GenBank/DDBJ whole genome shotgun (WGS) entry which is preliminary data.</text>
</comment>
<keyword evidence="8" id="KW-0472">Membrane</keyword>
<comment type="similarity">
    <text evidence="2">Belongs to the HAP2/GCS1 family.</text>
</comment>
<evidence type="ECO:0000256" key="1">
    <source>
        <dbReference type="ARBA" id="ARBA00004251"/>
    </source>
</evidence>
<keyword evidence="10" id="KW-0278">Fertilization</keyword>
<evidence type="ECO:0000313" key="13">
    <source>
        <dbReference type="EMBL" id="KAJ4435145.1"/>
    </source>
</evidence>
<dbReference type="Gene3D" id="3.30.420.10">
    <property type="entry name" value="Ribonuclease H-like superfamily/Ribonuclease H"/>
    <property type="match status" value="1"/>
</dbReference>
<evidence type="ECO:0000313" key="14">
    <source>
        <dbReference type="Proteomes" id="UP001148838"/>
    </source>
</evidence>
<evidence type="ECO:0000256" key="9">
    <source>
        <dbReference type="ARBA" id="ARBA00023157"/>
    </source>
</evidence>
<keyword evidence="4" id="KW-0812">Transmembrane</keyword>
<reference evidence="13 14" key="1">
    <citation type="journal article" date="2022" name="Allergy">
        <title>Genome assembly and annotation of Periplaneta americana reveal a comprehensive cockroach allergen profile.</title>
        <authorList>
            <person name="Wang L."/>
            <person name="Xiong Q."/>
            <person name="Saelim N."/>
            <person name="Wang L."/>
            <person name="Nong W."/>
            <person name="Wan A.T."/>
            <person name="Shi M."/>
            <person name="Liu X."/>
            <person name="Cao Q."/>
            <person name="Hui J.H.L."/>
            <person name="Sookrung N."/>
            <person name="Leung T.F."/>
            <person name="Tungtrongchitr A."/>
            <person name="Tsui S.K.W."/>
        </authorList>
    </citation>
    <scope>NUCLEOTIDE SEQUENCE [LARGE SCALE GENOMIC DNA]</scope>
    <source>
        <strain evidence="13">PWHHKU_190912</strain>
    </source>
</reference>
<evidence type="ECO:0000256" key="4">
    <source>
        <dbReference type="ARBA" id="ARBA00022692"/>
    </source>
</evidence>
<dbReference type="InterPro" id="IPR040326">
    <property type="entry name" value="HAP2/GCS1"/>
</dbReference>
<dbReference type="PROSITE" id="PS50879">
    <property type="entry name" value="RNASE_H_1"/>
    <property type="match status" value="1"/>
</dbReference>
<comment type="subcellular location">
    <subcellularLocation>
        <location evidence="1">Cell membrane</location>
        <topology evidence="1">Single-pass type I membrane protein</topology>
    </subcellularLocation>
</comment>
<dbReference type="InterPro" id="IPR018928">
    <property type="entry name" value="HAP2/GCS1_dom"/>
</dbReference>
<evidence type="ECO:0000259" key="12">
    <source>
        <dbReference type="PROSITE" id="PS50879"/>
    </source>
</evidence>
<feature type="region of interest" description="Disordered" evidence="11">
    <location>
        <begin position="105"/>
        <end position="126"/>
    </location>
</feature>
<proteinExistence type="inferred from homology"/>
<keyword evidence="5" id="KW-0732">Signal</keyword>
<dbReference type="InterPro" id="IPR036397">
    <property type="entry name" value="RNaseH_sf"/>
</dbReference>
<dbReference type="CDD" id="cd09276">
    <property type="entry name" value="Rnase_HI_RT_non_LTR"/>
    <property type="match status" value="1"/>
</dbReference>
<dbReference type="PANTHER" id="PTHR31764">
    <property type="entry name" value="PROTEIN HAPLESS 2"/>
    <property type="match status" value="1"/>
</dbReference>
<keyword evidence="6" id="KW-1133">Transmembrane helix</keyword>
<keyword evidence="3" id="KW-1003">Cell membrane</keyword>
<keyword evidence="9" id="KW-1015">Disulfide bond</keyword>
<evidence type="ECO:0000256" key="10">
    <source>
        <dbReference type="ARBA" id="ARBA00023279"/>
    </source>
</evidence>